<dbReference type="AlphaFoldDB" id="A0A9W4UTI2"/>
<dbReference type="Proteomes" id="UP001152607">
    <property type="component" value="Unassembled WGS sequence"/>
</dbReference>
<dbReference type="EMBL" id="CAOQHR010000011">
    <property type="protein sequence ID" value="CAI6340691.1"/>
    <property type="molecule type" value="Genomic_DNA"/>
</dbReference>
<sequence length="71" mass="7710">MCKNEESFGKWGSGGISSDLNYLPAICYPINPLPFPAFRNNATPSSNPSNTSGSTPIECEFSSPNSKMEYK</sequence>
<gene>
    <name evidence="2" type="ORF">PDIGIT_LOCUS13875</name>
</gene>
<evidence type="ECO:0000313" key="2">
    <source>
        <dbReference type="EMBL" id="CAI6340691.1"/>
    </source>
</evidence>
<reference evidence="2" key="1">
    <citation type="submission" date="2023-01" db="EMBL/GenBank/DDBJ databases">
        <authorList>
            <person name="Van Ghelder C."/>
            <person name="Rancurel C."/>
        </authorList>
    </citation>
    <scope>NUCLEOTIDE SEQUENCE</scope>
    <source>
        <strain evidence="2">CNCM I-4278</strain>
    </source>
</reference>
<keyword evidence="3" id="KW-1185">Reference proteome</keyword>
<proteinExistence type="predicted"/>
<feature type="region of interest" description="Disordered" evidence="1">
    <location>
        <begin position="39"/>
        <end position="71"/>
    </location>
</feature>
<name>A0A9W4UTI2_9PLEO</name>
<organism evidence="2 3">
    <name type="scientific">Periconia digitata</name>
    <dbReference type="NCBI Taxonomy" id="1303443"/>
    <lineage>
        <taxon>Eukaryota</taxon>
        <taxon>Fungi</taxon>
        <taxon>Dikarya</taxon>
        <taxon>Ascomycota</taxon>
        <taxon>Pezizomycotina</taxon>
        <taxon>Dothideomycetes</taxon>
        <taxon>Pleosporomycetidae</taxon>
        <taxon>Pleosporales</taxon>
        <taxon>Massarineae</taxon>
        <taxon>Periconiaceae</taxon>
        <taxon>Periconia</taxon>
    </lineage>
</organism>
<evidence type="ECO:0000313" key="3">
    <source>
        <dbReference type="Proteomes" id="UP001152607"/>
    </source>
</evidence>
<feature type="compositionally biased region" description="Low complexity" evidence="1">
    <location>
        <begin position="40"/>
        <end position="56"/>
    </location>
</feature>
<feature type="compositionally biased region" description="Polar residues" evidence="1">
    <location>
        <begin position="62"/>
        <end position="71"/>
    </location>
</feature>
<accession>A0A9W4UTI2</accession>
<protein>
    <submittedName>
        <fullName evidence="2">Uncharacterized protein</fullName>
    </submittedName>
</protein>
<evidence type="ECO:0000256" key="1">
    <source>
        <dbReference type="SAM" id="MobiDB-lite"/>
    </source>
</evidence>
<comment type="caution">
    <text evidence="2">The sequence shown here is derived from an EMBL/GenBank/DDBJ whole genome shotgun (WGS) entry which is preliminary data.</text>
</comment>